<dbReference type="Gene3D" id="3.40.109.10">
    <property type="entry name" value="NADH Oxidase"/>
    <property type="match status" value="1"/>
</dbReference>
<organism evidence="5 6">
    <name type="scientific">Aliikangiella coralliicola</name>
    <dbReference type="NCBI Taxonomy" id="2592383"/>
    <lineage>
        <taxon>Bacteria</taxon>
        <taxon>Pseudomonadati</taxon>
        <taxon>Pseudomonadota</taxon>
        <taxon>Gammaproteobacteria</taxon>
        <taxon>Oceanospirillales</taxon>
        <taxon>Pleioneaceae</taxon>
        <taxon>Aliikangiella</taxon>
    </lineage>
</organism>
<dbReference type="Pfam" id="PF00881">
    <property type="entry name" value="Nitroreductase"/>
    <property type="match status" value="1"/>
</dbReference>
<dbReference type="RefSeq" id="WP_142892870.1">
    <property type="nucleotide sequence ID" value="NZ_ML660162.1"/>
</dbReference>
<feature type="domain" description="Nitroreductase" evidence="4">
    <location>
        <begin position="19"/>
        <end position="184"/>
    </location>
</feature>
<evidence type="ECO:0000259" key="4">
    <source>
        <dbReference type="Pfam" id="PF00881"/>
    </source>
</evidence>
<dbReference type="InterPro" id="IPR012825">
    <property type="entry name" value="BluB"/>
</dbReference>
<dbReference type="EMBL" id="VIKS01000004">
    <property type="protein sequence ID" value="TQV88362.1"/>
    <property type="molecule type" value="Genomic_DNA"/>
</dbReference>
<dbReference type="NCBIfam" id="TIGR02476">
    <property type="entry name" value="BluB"/>
    <property type="match status" value="1"/>
</dbReference>
<keyword evidence="2" id="KW-0288">FMN</keyword>
<evidence type="ECO:0000256" key="3">
    <source>
        <dbReference type="ARBA" id="ARBA00023002"/>
    </source>
</evidence>
<dbReference type="InterPro" id="IPR050627">
    <property type="entry name" value="Nitroreductase/BluB"/>
</dbReference>
<reference evidence="5 6" key="1">
    <citation type="submission" date="2019-07" db="EMBL/GenBank/DDBJ databases">
        <title>Draft genome for Aliikangiella sp. M105.</title>
        <authorList>
            <person name="Wang G."/>
        </authorList>
    </citation>
    <scope>NUCLEOTIDE SEQUENCE [LARGE SCALE GENOMIC DNA]</scope>
    <source>
        <strain evidence="5 6">M105</strain>
    </source>
</reference>
<evidence type="ECO:0000313" key="5">
    <source>
        <dbReference type="EMBL" id="TQV88362.1"/>
    </source>
</evidence>
<dbReference type="Proteomes" id="UP000315439">
    <property type="component" value="Unassembled WGS sequence"/>
</dbReference>
<dbReference type="InterPro" id="IPR029479">
    <property type="entry name" value="Nitroreductase"/>
</dbReference>
<dbReference type="AlphaFoldDB" id="A0A545UFV8"/>
<dbReference type="SUPFAM" id="SSF55469">
    <property type="entry name" value="FMN-dependent nitroreductase-like"/>
    <property type="match status" value="1"/>
</dbReference>
<dbReference type="GO" id="GO:0102919">
    <property type="term" value="F:5,6-dimethylbenzimidazole synthase activity"/>
    <property type="evidence" value="ECO:0007669"/>
    <property type="project" value="UniProtKB-EC"/>
</dbReference>
<dbReference type="PANTHER" id="PTHR23026:SF90">
    <property type="entry name" value="IODOTYROSINE DEIODINASE 1"/>
    <property type="match status" value="1"/>
</dbReference>
<evidence type="ECO:0000313" key="6">
    <source>
        <dbReference type="Proteomes" id="UP000315439"/>
    </source>
</evidence>
<sequence length="214" mass="24343">MSNQQFSELDRQQLEAIMRARRDVRGNRFSDQPVPPAAIEKILEAASIAPSVGFSQPWEFVMVENKSTRQKIVDSFNQTNNIAKQQFKDEKQALYAKLKLEGIQEAPVNIAVFYRPSKLPVLGQSSMKETGRYSVVCAIQNMWLMARAMNIGLGWVSILDPNDVKSVLNAPEDAEFIAYLCLGYVEEFLEQPELEMVGWEERKPLESCVLMDSY</sequence>
<dbReference type="PANTHER" id="PTHR23026">
    <property type="entry name" value="NADPH NITROREDUCTASE"/>
    <property type="match status" value="1"/>
</dbReference>
<keyword evidence="3 5" id="KW-0560">Oxidoreductase</keyword>
<dbReference type="InterPro" id="IPR000415">
    <property type="entry name" value="Nitroreductase-like"/>
</dbReference>
<proteinExistence type="predicted"/>
<comment type="caution">
    <text evidence="5">The sequence shown here is derived from an EMBL/GenBank/DDBJ whole genome shotgun (WGS) entry which is preliminary data.</text>
</comment>
<evidence type="ECO:0000256" key="1">
    <source>
        <dbReference type="ARBA" id="ARBA00022630"/>
    </source>
</evidence>
<gene>
    <name evidence="5" type="primary">bluB</name>
    <name evidence="5" type="ORF">FLL46_07500</name>
</gene>
<accession>A0A545UFV8</accession>
<dbReference type="EC" id="1.13.11.79" evidence="5"/>
<keyword evidence="1" id="KW-0285">Flavoprotein</keyword>
<name>A0A545UFV8_9GAMM</name>
<keyword evidence="6" id="KW-1185">Reference proteome</keyword>
<protein>
    <submittedName>
        <fullName evidence="5">5,6-dimethylbenzimidazole synthase</fullName>
        <ecNumber evidence="5">1.13.11.79</ecNumber>
    </submittedName>
</protein>
<dbReference type="OrthoDB" id="9773807at2"/>
<evidence type="ECO:0000256" key="2">
    <source>
        <dbReference type="ARBA" id="ARBA00022643"/>
    </source>
</evidence>